<reference evidence="6" key="1">
    <citation type="submission" date="2022-10" db="EMBL/GenBank/DDBJ databases">
        <authorList>
            <person name="Yu W.X."/>
        </authorList>
    </citation>
    <scope>NUCLEOTIDE SEQUENCE</scope>
    <source>
        <strain evidence="6">D04</strain>
    </source>
</reference>
<comment type="caution">
    <text evidence="6">The sequence shown here is derived from an EMBL/GenBank/DDBJ whole genome shotgun (WGS) entry which is preliminary data.</text>
</comment>
<protein>
    <recommendedName>
        <fullName evidence="8">MFS transporter</fullName>
    </recommendedName>
</protein>
<evidence type="ECO:0000313" key="6">
    <source>
        <dbReference type="EMBL" id="MCW3804492.1"/>
    </source>
</evidence>
<feature type="transmembrane region" description="Helical" evidence="5">
    <location>
        <begin position="107"/>
        <end position="130"/>
    </location>
</feature>
<keyword evidence="2 5" id="KW-0812">Transmembrane</keyword>
<dbReference type="InterPro" id="IPR036259">
    <property type="entry name" value="MFS_trans_sf"/>
</dbReference>
<feature type="transmembrane region" description="Helical" evidence="5">
    <location>
        <begin position="12"/>
        <end position="37"/>
    </location>
</feature>
<evidence type="ECO:0008006" key="8">
    <source>
        <dbReference type="Google" id="ProtNLM"/>
    </source>
</evidence>
<feature type="transmembrane region" description="Helical" evidence="5">
    <location>
        <begin position="345"/>
        <end position="366"/>
    </location>
</feature>
<feature type="transmembrane region" description="Helical" evidence="5">
    <location>
        <begin position="378"/>
        <end position="398"/>
    </location>
</feature>
<feature type="transmembrane region" description="Helical" evidence="5">
    <location>
        <begin position="280"/>
        <end position="297"/>
    </location>
</feature>
<evidence type="ECO:0000256" key="3">
    <source>
        <dbReference type="ARBA" id="ARBA00022989"/>
    </source>
</evidence>
<dbReference type="Proteomes" id="UP001207408">
    <property type="component" value="Unassembled WGS sequence"/>
</dbReference>
<feature type="transmembrane region" description="Helical" evidence="5">
    <location>
        <begin position="84"/>
        <end position="101"/>
    </location>
</feature>
<feature type="transmembrane region" description="Helical" evidence="5">
    <location>
        <begin position="214"/>
        <end position="235"/>
    </location>
</feature>
<proteinExistence type="predicted"/>
<name>A0AAE3MBL4_9BACT</name>
<keyword evidence="7" id="KW-1185">Reference proteome</keyword>
<dbReference type="GO" id="GO:0022857">
    <property type="term" value="F:transmembrane transporter activity"/>
    <property type="evidence" value="ECO:0007669"/>
    <property type="project" value="TreeGrafter"/>
</dbReference>
<gene>
    <name evidence="6" type="ORF">OM074_02580</name>
</gene>
<evidence type="ECO:0000256" key="2">
    <source>
        <dbReference type="ARBA" id="ARBA00022692"/>
    </source>
</evidence>
<keyword evidence="3 5" id="KW-1133">Transmembrane helix</keyword>
<organism evidence="6 7">
    <name type="scientific">Plebeiibacterium marinum</name>
    <dbReference type="NCBI Taxonomy" id="2992111"/>
    <lineage>
        <taxon>Bacteria</taxon>
        <taxon>Pseudomonadati</taxon>
        <taxon>Bacteroidota</taxon>
        <taxon>Bacteroidia</taxon>
        <taxon>Marinilabiliales</taxon>
        <taxon>Marinilabiliaceae</taxon>
        <taxon>Plebeiibacterium</taxon>
    </lineage>
</organism>
<feature type="transmembrane region" description="Helical" evidence="5">
    <location>
        <begin position="317"/>
        <end position="338"/>
    </location>
</feature>
<dbReference type="Gene3D" id="1.20.1250.20">
    <property type="entry name" value="MFS general substrate transporter like domains"/>
    <property type="match status" value="1"/>
</dbReference>
<evidence type="ECO:0000256" key="5">
    <source>
        <dbReference type="SAM" id="Phobius"/>
    </source>
</evidence>
<dbReference type="PANTHER" id="PTHR23501">
    <property type="entry name" value="MAJOR FACILITATOR SUPERFAMILY"/>
    <property type="match status" value="1"/>
</dbReference>
<evidence type="ECO:0000313" key="7">
    <source>
        <dbReference type="Proteomes" id="UP001207408"/>
    </source>
</evidence>
<evidence type="ECO:0000256" key="4">
    <source>
        <dbReference type="ARBA" id="ARBA00023136"/>
    </source>
</evidence>
<feature type="transmembrane region" description="Helical" evidence="5">
    <location>
        <begin position="142"/>
        <end position="162"/>
    </location>
</feature>
<evidence type="ECO:0000256" key="1">
    <source>
        <dbReference type="ARBA" id="ARBA00004141"/>
    </source>
</evidence>
<dbReference type="GO" id="GO:0005886">
    <property type="term" value="C:plasma membrane"/>
    <property type="evidence" value="ECO:0007669"/>
    <property type="project" value="TreeGrafter"/>
</dbReference>
<feature type="transmembrane region" description="Helical" evidence="5">
    <location>
        <begin position="410"/>
        <end position="432"/>
    </location>
</feature>
<feature type="transmembrane region" description="Helical" evidence="5">
    <location>
        <begin position="498"/>
        <end position="519"/>
    </location>
</feature>
<dbReference type="SUPFAM" id="SSF103473">
    <property type="entry name" value="MFS general substrate transporter"/>
    <property type="match status" value="2"/>
</dbReference>
<accession>A0AAE3MBL4</accession>
<feature type="transmembrane region" description="Helical" evidence="5">
    <location>
        <begin position="174"/>
        <end position="194"/>
    </location>
</feature>
<dbReference type="AlphaFoldDB" id="A0AAE3MBL4"/>
<dbReference type="PANTHER" id="PTHR23501:SF5">
    <property type="entry name" value="TRANSPORT PROTEIN"/>
    <property type="match status" value="1"/>
</dbReference>
<dbReference type="RefSeq" id="WP_301197713.1">
    <property type="nucleotide sequence ID" value="NZ_JAPDPI010000003.1"/>
</dbReference>
<comment type="subcellular location">
    <subcellularLocation>
        <location evidence="1">Membrane</location>
        <topology evidence="1">Multi-pass membrane protein</topology>
    </subcellularLocation>
</comment>
<feature type="transmembrane region" description="Helical" evidence="5">
    <location>
        <begin position="57"/>
        <end position="77"/>
    </location>
</feature>
<dbReference type="EMBL" id="JAPDPI010000003">
    <property type="protein sequence ID" value="MCW3804492.1"/>
    <property type="molecule type" value="Genomic_DNA"/>
</dbReference>
<sequence length="533" mass="60767">MPGKNNKQIFKDWVPTWVILVTMFLFLVPFAAVLGIYMGGVSTAASYYGVDPTDIRYSVVIYYIALASFFPMEVRFFNFFASKPYLVGCVSIYILINIVLYNSHSFALFLVSRFVGAAITHGIIGIMFTLVFKQFHEQRSRVMGYATMYAILFGTGPLAYVIDAYLFSNFNFNSIFLFKIFSVIPGFLLMLCILKSHIDLRRNGKVPFKSVDWVSFVLYASALLLMAYFLLYGQYYHWFRSMRITLFFILFVFLITLFLLRQFILKEPYINLRIFKTRNFRIGMLLLIFFYLAKGDLNLLSDFMRNSVNLDVYHNSYVMIINAVGIAAGSLISARFILAGRRIRLIWMTGFGALLVYHIYAIYILSYQAEITDLIIPLFLQGFGNGVLIISIVIFYVTSIPPEIGFSGSVTGVAFRATTFTASMAITSYMGLHLQKIHYQSFSHGITKLNPLAIQRLDQYKQALVHSGVSLQKSNEGAMKLLGKAVANQNNLLFVRDYYIYMSVVIGLVIMGIALIPNFSYHIRKIKAKLVPM</sequence>
<keyword evidence="4 5" id="KW-0472">Membrane</keyword>
<feature type="transmembrane region" description="Helical" evidence="5">
    <location>
        <begin position="241"/>
        <end position="260"/>
    </location>
</feature>